<evidence type="ECO:0000313" key="3">
    <source>
        <dbReference type="Proteomes" id="UP000542742"/>
    </source>
</evidence>
<evidence type="ECO:0000256" key="1">
    <source>
        <dbReference type="SAM" id="Phobius"/>
    </source>
</evidence>
<evidence type="ECO:0000313" key="2">
    <source>
        <dbReference type="EMBL" id="MBB4692043.1"/>
    </source>
</evidence>
<keyword evidence="1" id="KW-1133">Transmembrane helix</keyword>
<comment type="caution">
    <text evidence="2">The sequence shown here is derived from an EMBL/GenBank/DDBJ whole genome shotgun (WGS) entry which is preliminary data.</text>
</comment>
<keyword evidence="1" id="KW-0472">Membrane</keyword>
<feature type="transmembrane region" description="Helical" evidence="1">
    <location>
        <begin position="34"/>
        <end position="53"/>
    </location>
</feature>
<proteinExistence type="predicted"/>
<organism evidence="2 3">
    <name type="scientific">Paractinoplanes abujensis</name>
    <dbReference type="NCBI Taxonomy" id="882441"/>
    <lineage>
        <taxon>Bacteria</taxon>
        <taxon>Bacillati</taxon>
        <taxon>Actinomycetota</taxon>
        <taxon>Actinomycetes</taxon>
        <taxon>Micromonosporales</taxon>
        <taxon>Micromonosporaceae</taxon>
        <taxon>Paractinoplanes</taxon>
    </lineage>
</organism>
<sequence length="206" mass="22081">MLILAAISRWRAGFLVASLVVAIVLQFSPALQLAGFGLFFVLLFGSLAGHLTYHPATLEPGANPGLVMSAAGFTILGANLVSDGVSDLVAGRDVWWGDLPSTVMWIVLVAFWWYIALGPHGVRLRSDGLHDRQPFGSLFVPWEALGSASAGRRNEVLLRYARPELVVRRGLRPGRATINPVTEAGYLASAINARVQTGDNAPLPRG</sequence>
<reference evidence="2 3" key="1">
    <citation type="submission" date="2020-08" db="EMBL/GenBank/DDBJ databases">
        <title>Sequencing the genomes of 1000 actinobacteria strains.</title>
        <authorList>
            <person name="Klenk H.-P."/>
        </authorList>
    </citation>
    <scope>NUCLEOTIDE SEQUENCE [LARGE SCALE GENOMIC DNA]</scope>
    <source>
        <strain evidence="2 3">DSM 45518</strain>
    </source>
</reference>
<keyword evidence="3" id="KW-1185">Reference proteome</keyword>
<feature type="transmembrane region" description="Helical" evidence="1">
    <location>
        <begin position="12"/>
        <end position="28"/>
    </location>
</feature>
<feature type="transmembrane region" description="Helical" evidence="1">
    <location>
        <begin position="102"/>
        <end position="122"/>
    </location>
</feature>
<dbReference type="Proteomes" id="UP000542742">
    <property type="component" value="Unassembled WGS sequence"/>
</dbReference>
<protein>
    <submittedName>
        <fullName evidence="2">Uncharacterized protein</fullName>
    </submittedName>
</protein>
<gene>
    <name evidence="2" type="ORF">BKA14_002191</name>
</gene>
<dbReference type="RefSeq" id="WP_184950817.1">
    <property type="nucleotide sequence ID" value="NZ_BOMC01000002.1"/>
</dbReference>
<keyword evidence="1" id="KW-0812">Transmembrane</keyword>
<accession>A0A7W7CRQ5</accession>
<feature type="transmembrane region" description="Helical" evidence="1">
    <location>
        <begin position="65"/>
        <end position="82"/>
    </location>
</feature>
<dbReference type="AlphaFoldDB" id="A0A7W7CRQ5"/>
<dbReference type="EMBL" id="JACHMF010000001">
    <property type="protein sequence ID" value="MBB4692043.1"/>
    <property type="molecule type" value="Genomic_DNA"/>
</dbReference>
<name>A0A7W7CRQ5_9ACTN</name>